<accession>A0A022RLJ6</accession>
<dbReference type="InterPro" id="IPR014710">
    <property type="entry name" value="RmlC-like_jellyroll"/>
</dbReference>
<dbReference type="CDD" id="cd02245">
    <property type="entry name" value="cupin_7S_vicilin-like_C"/>
    <property type="match status" value="1"/>
</dbReference>
<dbReference type="Gene3D" id="6.10.250.890">
    <property type="match status" value="1"/>
</dbReference>
<feature type="domain" description="Cupin type-1" evidence="3">
    <location>
        <begin position="210"/>
        <end position="362"/>
    </location>
</feature>
<dbReference type="AlphaFoldDB" id="A0A022RLJ6"/>
<feature type="compositionally biased region" description="Low complexity" evidence="1">
    <location>
        <begin position="477"/>
        <end position="493"/>
    </location>
</feature>
<evidence type="ECO:0000313" key="5">
    <source>
        <dbReference type="Proteomes" id="UP000030748"/>
    </source>
</evidence>
<keyword evidence="5" id="KW-1185">Reference proteome</keyword>
<protein>
    <recommendedName>
        <fullName evidence="3">Cupin type-1 domain-containing protein</fullName>
    </recommendedName>
</protein>
<evidence type="ECO:0000313" key="4">
    <source>
        <dbReference type="EMBL" id="EYU40904.1"/>
    </source>
</evidence>
<keyword evidence="2" id="KW-0732">Signal</keyword>
<dbReference type="Pfam" id="PF00190">
    <property type="entry name" value="Cupin_1"/>
    <property type="match status" value="1"/>
</dbReference>
<dbReference type="PANTHER" id="PTHR31189">
    <property type="entry name" value="OS03G0336100 PROTEIN-RELATED"/>
    <property type="match status" value="1"/>
</dbReference>
<sequence>MRCFCLLLFALLLASATIALGYKEDPELKQCKHQCEAQKQFGEEKIRTCIQQCEDYVREKQRREHGGEGGGSTTFFEEEDDDLNRRSPIERLRECTKGCDRSKQKERCQSRCQETYEKEKERYEGGGNPVDPEQEYQECRQECRRQSREGGSRQERCEERCQEQRREREREQPGRREGGGGMYMYEGREREEEEERRQQKQNPYVFEERHFFTGMETQHGRLRILPKFTDRSKLLKGIENYRVAILEAEPQTFIVPNHWDADTLIFVANGRGAVSLMRQERRESFNIKQGDIFRINAGTTAYLINRDSNQKLVLAKLLQPVNTPGQFEAFFGAGGENPESFYTAFSNDILEAAFNTRRDRLQRLFGQQKQGVIIKASEEQVRAMSHHEEGGIWPFGGESKGTFNLYDQRPSHSNEYGQLFEVDSSQFRQLRDLDIAISLANITQGAMIAPSYNSKSTKITVVVDGEGYFEMACPHISQSQSQGGRQQRQQQGAGQRGYEKVSSRLKRGTVVVVPAGHPFVAVASNNQNLQLLCFEVNAYNNEKFTLAGRRNVMNQLEREAKELAFGMPAREVDEIFRSQKEEFFFKGPRQQGGRSDE</sequence>
<dbReference type="SUPFAM" id="SSF51182">
    <property type="entry name" value="RmlC-like cupins"/>
    <property type="match status" value="2"/>
</dbReference>
<dbReference type="Proteomes" id="UP000030748">
    <property type="component" value="Unassembled WGS sequence"/>
</dbReference>
<dbReference type="PhylomeDB" id="A0A022RLJ6"/>
<feature type="compositionally biased region" description="Basic and acidic residues" evidence="1">
    <location>
        <begin position="186"/>
        <end position="198"/>
    </location>
</feature>
<dbReference type="STRING" id="4155.A0A022RLJ6"/>
<feature type="compositionally biased region" description="Basic and acidic residues" evidence="1">
    <location>
        <begin position="154"/>
        <end position="178"/>
    </location>
</feature>
<reference evidence="4 5" key="1">
    <citation type="journal article" date="2013" name="Proc. Natl. Acad. Sci. U.S.A.">
        <title>Fine-scale variation in meiotic recombination in Mimulus inferred from population shotgun sequencing.</title>
        <authorList>
            <person name="Hellsten U."/>
            <person name="Wright K.M."/>
            <person name="Jenkins J."/>
            <person name="Shu S."/>
            <person name="Yuan Y."/>
            <person name="Wessler S.R."/>
            <person name="Schmutz J."/>
            <person name="Willis J.H."/>
            <person name="Rokhsar D.S."/>
        </authorList>
    </citation>
    <scope>NUCLEOTIDE SEQUENCE [LARGE SCALE GENOMIC DNA]</scope>
    <source>
        <strain evidence="5">cv. DUN x IM62</strain>
    </source>
</reference>
<feature type="region of interest" description="Disordered" evidence="1">
    <location>
        <begin position="154"/>
        <end position="201"/>
    </location>
</feature>
<feature type="domain" description="Cupin type-1" evidence="3">
    <location>
        <begin position="403"/>
        <end position="573"/>
    </location>
</feature>
<dbReference type="EMBL" id="KI630371">
    <property type="protein sequence ID" value="EYU40904.1"/>
    <property type="molecule type" value="Genomic_DNA"/>
</dbReference>
<dbReference type="SMART" id="SM00835">
    <property type="entry name" value="Cupin_1"/>
    <property type="match status" value="2"/>
</dbReference>
<dbReference type="InterPro" id="IPR006045">
    <property type="entry name" value="Cupin_1"/>
</dbReference>
<feature type="region of interest" description="Disordered" evidence="1">
    <location>
        <begin position="477"/>
        <end position="501"/>
    </location>
</feature>
<organism evidence="4 5">
    <name type="scientific">Erythranthe guttata</name>
    <name type="common">Yellow monkey flower</name>
    <name type="synonym">Mimulus guttatus</name>
    <dbReference type="NCBI Taxonomy" id="4155"/>
    <lineage>
        <taxon>Eukaryota</taxon>
        <taxon>Viridiplantae</taxon>
        <taxon>Streptophyta</taxon>
        <taxon>Embryophyta</taxon>
        <taxon>Tracheophyta</taxon>
        <taxon>Spermatophyta</taxon>
        <taxon>Magnoliopsida</taxon>
        <taxon>eudicotyledons</taxon>
        <taxon>Gunneridae</taxon>
        <taxon>Pentapetalae</taxon>
        <taxon>asterids</taxon>
        <taxon>lamiids</taxon>
        <taxon>Lamiales</taxon>
        <taxon>Phrymaceae</taxon>
        <taxon>Erythranthe</taxon>
    </lineage>
</organism>
<dbReference type="CDD" id="cd02244">
    <property type="entry name" value="cupin_7S_vicilin-like_N"/>
    <property type="match status" value="1"/>
</dbReference>
<dbReference type="InterPro" id="IPR050253">
    <property type="entry name" value="Seed_Storage-Functional"/>
</dbReference>
<evidence type="ECO:0000259" key="3">
    <source>
        <dbReference type="SMART" id="SM00835"/>
    </source>
</evidence>
<evidence type="ECO:0000256" key="2">
    <source>
        <dbReference type="SAM" id="SignalP"/>
    </source>
</evidence>
<gene>
    <name evidence="4" type="ORF">MIMGU_mgv1a003248mg</name>
</gene>
<dbReference type="PANTHER" id="PTHR31189:SF13">
    <property type="entry name" value="CUPINCIN"/>
    <property type="match status" value="1"/>
</dbReference>
<dbReference type="InterPro" id="IPR011051">
    <property type="entry name" value="RmlC_Cupin_sf"/>
</dbReference>
<evidence type="ECO:0000256" key="1">
    <source>
        <dbReference type="SAM" id="MobiDB-lite"/>
    </source>
</evidence>
<proteinExistence type="predicted"/>
<dbReference type="eggNOG" id="ENOG502QQEP">
    <property type="taxonomic scope" value="Eukaryota"/>
</dbReference>
<feature type="signal peptide" evidence="2">
    <location>
        <begin position="1"/>
        <end position="21"/>
    </location>
</feature>
<feature type="chain" id="PRO_5001505165" description="Cupin type-1 domain-containing protein" evidence="2">
    <location>
        <begin position="22"/>
        <end position="597"/>
    </location>
</feature>
<name>A0A022RLJ6_ERYGU</name>
<dbReference type="Gene3D" id="2.60.120.10">
    <property type="entry name" value="Jelly Rolls"/>
    <property type="match status" value="2"/>
</dbReference>